<accession>Q7REY6</accession>
<gene>
    <name evidence="2" type="ORF">PY04927</name>
</gene>
<feature type="coiled-coil region" evidence="1">
    <location>
        <begin position="38"/>
        <end position="72"/>
    </location>
</feature>
<dbReference type="InParanoid" id="Q7REY6"/>
<reference evidence="2 3" key="1">
    <citation type="journal article" date="2002" name="Nature">
        <title>Genome sequence and comparative analysis of the model rodent malaria parasite Plasmodium yoelii yoelii.</title>
        <authorList>
            <person name="Carlton J.M."/>
            <person name="Angiuoli S.V."/>
            <person name="Suh B.B."/>
            <person name="Kooij T.W."/>
            <person name="Pertea M."/>
            <person name="Silva J.C."/>
            <person name="Ermolaeva M.D."/>
            <person name="Allen J.E."/>
            <person name="Selengut J.D."/>
            <person name="Koo H.L."/>
            <person name="Peterson J.D."/>
            <person name="Pop M."/>
            <person name="Kosack D.S."/>
            <person name="Shumway M.F."/>
            <person name="Bidwell S.L."/>
            <person name="Shallom S.J."/>
            <person name="van Aken S.E."/>
            <person name="Riedmuller S.B."/>
            <person name="Feldblyum T.V."/>
            <person name="Cho J.K."/>
            <person name="Quackenbush J."/>
            <person name="Sedegah M."/>
            <person name="Shoaibi A."/>
            <person name="Cummings L.M."/>
            <person name="Florens L."/>
            <person name="Yates J.R."/>
            <person name="Raine J.D."/>
            <person name="Sinden R.E."/>
            <person name="Harris M.A."/>
            <person name="Cunningham D.A."/>
            <person name="Preiser P.R."/>
            <person name="Bergman L.W."/>
            <person name="Vaidya A.B."/>
            <person name="van Lin L.H."/>
            <person name="Janse C.J."/>
            <person name="Waters A.P."/>
            <person name="Smith H.O."/>
            <person name="White O.R."/>
            <person name="Salzberg S.L."/>
            <person name="Venter J.C."/>
            <person name="Fraser C.M."/>
            <person name="Hoffman S.L."/>
            <person name="Gardner M.J."/>
            <person name="Carucci D.J."/>
        </authorList>
    </citation>
    <scope>NUCLEOTIDE SEQUENCE [LARGE SCALE GENOMIC DNA]</scope>
    <source>
        <strain evidence="2 3">17XNL</strain>
    </source>
</reference>
<proteinExistence type="predicted"/>
<dbReference type="FunCoup" id="Q7REY6">
    <property type="interactions" value="472"/>
</dbReference>
<name>Q7REY6_PLAYO</name>
<protein>
    <submittedName>
        <fullName evidence="2">Uncharacterized protein</fullName>
    </submittedName>
</protein>
<dbReference type="PaxDb" id="73239-Q7REY6"/>
<keyword evidence="1" id="KW-0175">Coiled coil</keyword>
<organism evidence="2 3">
    <name type="scientific">Plasmodium yoelii yoelii</name>
    <dbReference type="NCBI Taxonomy" id="73239"/>
    <lineage>
        <taxon>Eukaryota</taxon>
        <taxon>Sar</taxon>
        <taxon>Alveolata</taxon>
        <taxon>Apicomplexa</taxon>
        <taxon>Aconoidasida</taxon>
        <taxon>Haemosporida</taxon>
        <taxon>Plasmodiidae</taxon>
        <taxon>Plasmodium</taxon>
        <taxon>Plasmodium (Vinckeia)</taxon>
    </lineage>
</organism>
<sequence length="222" mass="26328">MEIDNICMFVESIYIYGSKLDVHMNATLQKCAEMDKMHNLYNNRLIEQRERIESLKKKLNLYNKNIEQHESVFKNIIKYTDGFLSNIAQFLGNINYSKRLNMITGCAKYYLIDDKELNLTGNFNTVNHECKRCKCLKIQSQKSISNKCQNTIVYNKTSFYVEDNNKKKKKKKNAKKSTKKKSLYQNQNVYNLNNPYDTVEVKELYNIYRKQSLSSFNNYCMN</sequence>
<evidence type="ECO:0000313" key="2">
    <source>
        <dbReference type="EMBL" id="EAA16869.1"/>
    </source>
</evidence>
<evidence type="ECO:0000256" key="1">
    <source>
        <dbReference type="SAM" id="Coils"/>
    </source>
</evidence>
<comment type="caution">
    <text evidence="2">The sequence shown here is derived from an EMBL/GenBank/DDBJ whole genome shotgun (WGS) entry which is preliminary data.</text>
</comment>
<dbReference type="Proteomes" id="UP000008553">
    <property type="component" value="Unassembled WGS sequence"/>
</dbReference>
<dbReference type="EMBL" id="AABL01001531">
    <property type="protein sequence ID" value="EAA16869.1"/>
    <property type="molecule type" value="Genomic_DNA"/>
</dbReference>
<dbReference type="AlphaFoldDB" id="Q7REY6"/>
<evidence type="ECO:0000313" key="3">
    <source>
        <dbReference type="Proteomes" id="UP000008553"/>
    </source>
</evidence>
<keyword evidence="3" id="KW-1185">Reference proteome</keyword>